<sequence>MFLRLPTINVKIVVLSISYIFYYLAILASCSRKRQNMV</sequence>
<reference evidence="2 3" key="1">
    <citation type="submission" date="2019-10" db="EMBL/GenBank/DDBJ databases">
        <authorList>
            <person name="Karimi E."/>
        </authorList>
    </citation>
    <scope>NUCLEOTIDE SEQUENCE [LARGE SCALE GENOMIC DNA]</scope>
    <source>
        <strain evidence="2">Maribacter sp. 151</strain>
    </source>
</reference>
<keyword evidence="3" id="KW-1185">Reference proteome</keyword>
<protein>
    <submittedName>
        <fullName evidence="2">Uncharacterized protein</fullName>
    </submittedName>
</protein>
<keyword evidence="1" id="KW-0812">Transmembrane</keyword>
<dbReference type="EMBL" id="CABWLR010000001">
    <property type="protein sequence ID" value="VXB17153.1"/>
    <property type="molecule type" value="Genomic_DNA"/>
</dbReference>
<feature type="transmembrane region" description="Helical" evidence="1">
    <location>
        <begin position="12"/>
        <end position="30"/>
    </location>
</feature>
<evidence type="ECO:0000313" key="3">
    <source>
        <dbReference type="Proteomes" id="UP000430202"/>
    </source>
</evidence>
<dbReference type="Proteomes" id="UP000430202">
    <property type="component" value="Unassembled WGS sequence"/>
</dbReference>
<accession>A0A653NI99</accession>
<keyword evidence="1" id="KW-1133">Transmembrane helix</keyword>
<evidence type="ECO:0000313" key="2">
    <source>
        <dbReference type="EMBL" id="VXB17153.1"/>
    </source>
</evidence>
<organism evidence="2 3">
    <name type="scientific">Maribacter litoralis</name>
    <dbReference type="NCBI Taxonomy" id="2059726"/>
    <lineage>
        <taxon>Bacteria</taxon>
        <taxon>Pseudomonadati</taxon>
        <taxon>Bacteroidota</taxon>
        <taxon>Flavobacteriia</taxon>
        <taxon>Flavobacteriales</taxon>
        <taxon>Flavobacteriaceae</taxon>
        <taxon>Maribacter</taxon>
    </lineage>
</organism>
<proteinExistence type="predicted"/>
<evidence type="ECO:0000256" key="1">
    <source>
        <dbReference type="SAM" id="Phobius"/>
    </source>
</evidence>
<dbReference type="AlphaFoldDB" id="A0A653NI99"/>
<keyword evidence="1" id="KW-0472">Membrane</keyword>
<dbReference type="PROSITE" id="PS51257">
    <property type="entry name" value="PROKAR_LIPOPROTEIN"/>
    <property type="match status" value="1"/>
</dbReference>
<name>A0A653NI99_9FLAO</name>
<gene>
    <name evidence="2" type="ORF">MARI151_10699</name>
</gene>